<dbReference type="RefSeq" id="WP_073021191.1">
    <property type="nucleotide sequence ID" value="NZ_FQXU01000010.1"/>
</dbReference>
<sequence length="441" mass="51441">MENSYSIFFESIFKPIIILSSFFESVLLKNEKRDSQHKYVLRNIIQVGYCISISITLGSVLGLLFQIILATIYPVTRIGIHRVFLVQIILLMIMLAVLFLNHDDKTFNFPKTTFSICWFLINSKLKALFIEMSINMVFLPLTLTLLFSIFLVEFNVNSIVYIGVFVFSLLISLIILGGATKNTIKKLSRQFIMWLFLYLPVMGYTVYKINDYILNGVSVNLIVIICSEVIGLAFTLPTITDVLKNLYKESIDRDKKLIKKRSRLLRNKYNIDKYIQKLYEIKSNIIEDFKYIVRIWKSGDKLRVIKGLSISLALILCFIMYVIYQDSINTLMPQYIENISLYLFRGNRFLRDRVAILLVILIINIKFILDLYKNFKDLNLVDRIAYISRIIILASVFFMILGVTFFALNKFIYTLLNVLIIVPILVFYITEKVKKFSLIKK</sequence>
<name>A0A1M5ZRP7_9CLOT</name>
<reference evidence="2 3" key="1">
    <citation type="submission" date="2016-11" db="EMBL/GenBank/DDBJ databases">
        <authorList>
            <person name="Jaros S."/>
            <person name="Januszkiewicz K."/>
            <person name="Wedrychowicz H."/>
        </authorList>
    </citation>
    <scope>NUCLEOTIDE SEQUENCE [LARGE SCALE GENOMIC DNA]</scope>
    <source>
        <strain evidence="2 3">DSM 6191</strain>
    </source>
</reference>
<protein>
    <submittedName>
        <fullName evidence="2">Uncharacterized protein</fullName>
    </submittedName>
</protein>
<feature type="transmembrane region" description="Helical" evidence="1">
    <location>
        <begin position="304"/>
        <end position="324"/>
    </location>
</feature>
<accession>A0A1M5ZRP7</accession>
<feature type="transmembrane region" description="Helical" evidence="1">
    <location>
        <begin position="191"/>
        <end position="209"/>
    </location>
</feature>
<keyword evidence="1" id="KW-0472">Membrane</keyword>
<feature type="transmembrane region" description="Helical" evidence="1">
    <location>
        <begin position="384"/>
        <end position="405"/>
    </location>
</feature>
<feature type="transmembrane region" description="Helical" evidence="1">
    <location>
        <begin position="158"/>
        <end position="179"/>
    </location>
</feature>
<keyword evidence="1" id="KW-1133">Transmembrane helix</keyword>
<feature type="transmembrane region" description="Helical" evidence="1">
    <location>
        <begin position="128"/>
        <end position="152"/>
    </location>
</feature>
<organism evidence="2 3">
    <name type="scientific">Clostridium intestinale DSM 6191</name>
    <dbReference type="NCBI Taxonomy" id="1121320"/>
    <lineage>
        <taxon>Bacteria</taxon>
        <taxon>Bacillati</taxon>
        <taxon>Bacillota</taxon>
        <taxon>Clostridia</taxon>
        <taxon>Eubacteriales</taxon>
        <taxon>Clostridiaceae</taxon>
        <taxon>Clostridium</taxon>
    </lineage>
</organism>
<evidence type="ECO:0000313" key="2">
    <source>
        <dbReference type="EMBL" id="SHI26603.1"/>
    </source>
</evidence>
<feature type="transmembrane region" description="Helical" evidence="1">
    <location>
        <begin position="49"/>
        <end position="73"/>
    </location>
</feature>
<dbReference type="Proteomes" id="UP000184241">
    <property type="component" value="Unassembled WGS sequence"/>
</dbReference>
<dbReference type="AlphaFoldDB" id="A0A1M5ZRP7"/>
<evidence type="ECO:0000256" key="1">
    <source>
        <dbReference type="SAM" id="Phobius"/>
    </source>
</evidence>
<feature type="transmembrane region" description="Helical" evidence="1">
    <location>
        <begin position="79"/>
        <end position="100"/>
    </location>
</feature>
<feature type="transmembrane region" description="Helical" evidence="1">
    <location>
        <begin position="221"/>
        <end position="243"/>
    </location>
</feature>
<feature type="transmembrane region" description="Helical" evidence="1">
    <location>
        <begin position="12"/>
        <end position="28"/>
    </location>
</feature>
<feature type="transmembrane region" description="Helical" evidence="1">
    <location>
        <begin position="354"/>
        <end position="372"/>
    </location>
</feature>
<proteinExistence type="predicted"/>
<gene>
    <name evidence="2" type="ORF">SAMN02745941_03269</name>
</gene>
<evidence type="ECO:0000313" key="3">
    <source>
        <dbReference type="Proteomes" id="UP000184241"/>
    </source>
</evidence>
<dbReference type="EMBL" id="FQXU01000010">
    <property type="protein sequence ID" value="SHI26603.1"/>
    <property type="molecule type" value="Genomic_DNA"/>
</dbReference>
<feature type="transmembrane region" description="Helical" evidence="1">
    <location>
        <begin position="411"/>
        <end position="430"/>
    </location>
</feature>
<keyword evidence="1" id="KW-0812">Transmembrane</keyword>